<dbReference type="EMBL" id="BJUV01000023">
    <property type="protein sequence ID" value="GEK83932.1"/>
    <property type="molecule type" value="Genomic_DNA"/>
</dbReference>
<dbReference type="CDD" id="cd06261">
    <property type="entry name" value="TM_PBP2"/>
    <property type="match status" value="1"/>
</dbReference>
<evidence type="ECO:0000256" key="8">
    <source>
        <dbReference type="SAM" id="MobiDB-lite"/>
    </source>
</evidence>
<dbReference type="AlphaFoldDB" id="A0A7W3JIT2"/>
<evidence type="ECO:0000256" key="3">
    <source>
        <dbReference type="ARBA" id="ARBA00022475"/>
    </source>
</evidence>
<evidence type="ECO:0000256" key="4">
    <source>
        <dbReference type="ARBA" id="ARBA00022692"/>
    </source>
</evidence>
<reference evidence="10 12" key="1">
    <citation type="submission" date="2019-07" db="EMBL/GenBank/DDBJ databases">
        <title>Whole genome shotgun sequence of Frigoribacterium faeni NBRC 103066.</title>
        <authorList>
            <person name="Hosoyama A."/>
            <person name="Uohara A."/>
            <person name="Ohji S."/>
            <person name="Ichikawa N."/>
        </authorList>
    </citation>
    <scope>NUCLEOTIDE SEQUENCE [LARGE SCALE GENOMIC DNA]</scope>
    <source>
        <strain evidence="10 12">NBRC 103066</strain>
    </source>
</reference>
<dbReference type="GO" id="GO:0055085">
    <property type="term" value="P:transmembrane transport"/>
    <property type="evidence" value="ECO:0007669"/>
    <property type="project" value="InterPro"/>
</dbReference>
<keyword evidence="6 7" id="KW-0472">Membrane</keyword>
<keyword evidence="4 7" id="KW-0812">Transmembrane</keyword>
<reference evidence="11 13" key="2">
    <citation type="submission" date="2020-07" db="EMBL/GenBank/DDBJ databases">
        <title>Sequencing the genomes of 1000 actinobacteria strains.</title>
        <authorList>
            <person name="Klenk H.-P."/>
        </authorList>
    </citation>
    <scope>NUCLEOTIDE SEQUENCE [LARGE SCALE GENOMIC DNA]</scope>
    <source>
        <strain evidence="11 13">DSM 10309</strain>
    </source>
</reference>
<organism evidence="11 13">
    <name type="scientific">Frigoribacterium faeni</name>
    <dbReference type="NCBI Taxonomy" id="145483"/>
    <lineage>
        <taxon>Bacteria</taxon>
        <taxon>Bacillati</taxon>
        <taxon>Actinomycetota</taxon>
        <taxon>Actinomycetes</taxon>
        <taxon>Micrococcales</taxon>
        <taxon>Microbacteriaceae</taxon>
        <taxon>Frigoribacterium</taxon>
    </lineage>
</organism>
<evidence type="ECO:0000313" key="10">
    <source>
        <dbReference type="EMBL" id="GEK83932.1"/>
    </source>
</evidence>
<feature type="transmembrane region" description="Helical" evidence="7">
    <location>
        <begin position="104"/>
        <end position="125"/>
    </location>
</feature>
<dbReference type="GO" id="GO:0005886">
    <property type="term" value="C:plasma membrane"/>
    <property type="evidence" value="ECO:0007669"/>
    <property type="project" value="UniProtKB-SubCell"/>
</dbReference>
<comment type="subcellular location">
    <subcellularLocation>
        <location evidence="1 7">Cell membrane</location>
        <topology evidence="1 7">Multi-pass membrane protein</topology>
    </subcellularLocation>
</comment>
<keyword evidence="5 7" id="KW-1133">Transmembrane helix</keyword>
<dbReference type="EMBL" id="JACGWW010000002">
    <property type="protein sequence ID" value="MBA8813618.1"/>
    <property type="molecule type" value="Genomic_DNA"/>
</dbReference>
<sequence>MTSTTVKARGAAPDTRARAASRSAVRPTTRLRPGAHGDNRIGWGFAAPFAILFGLFLVWPVVHGLYLSFTGQSLTGSGGELIGVANYAEAFADAAMWRSMLNTLWFTVLSTIPLVVIALLLALLVNTGLPGQWLWRLSFFLPYLLASTVVSLFWIQLYSPTLGPINNVLATIGLPQPAWLQDPDTAMIAVVATTVWWTVGFNFLLYLAALQNIPDQQYEAASLDGAGRWRSLVSITIPQLGPTTGLIVVLQVLASLKVFDQIYQMTTGGPAGTTRSAVQYIFDTGFTGYRFGYSSAISYIFFALIIVISVAQFAVAAQRRKGAQR</sequence>
<keyword evidence="2 7" id="KW-0813">Transport</keyword>
<feature type="transmembrane region" description="Helical" evidence="7">
    <location>
        <begin position="296"/>
        <end position="317"/>
    </location>
</feature>
<dbReference type="Proteomes" id="UP000321154">
    <property type="component" value="Unassembled WGS sequence"/>
</dbReference>
<proteinExistence type="inferred from homology"/>
<feature type="region of interest" description="Disordered" evidence="8">
    <location>
        <begin position="1"/>
        <end position="33"/>
    </location>
</feature>
<keyword evidence="12" id="KW-1185">Reference proteome</keyword>
<feature type="transmembrane region" description="Helical" evidence="7">
    <location>
        <begin position="137"/>
        <end position="157"/>
    </location>
</feature>
<dbReference type="InterPro" id="IPR000515">
    <property type="entry name" value="MetI-like"/>
</dbReference>
<evidence type="ECO:0000313" key="11">
    <source>
        <dbReference type="EMBL" id="MBA8813618.1"/>
    </source>
</evidence>
<dbReference type="SUPFAM" id="SSF161098">
    <property type="entry name" value="MetI-like"/>
    <property type="match status" value="1"/>
</dbReference>
<evidence type="ECO:0000256" key="5">
    <source>
        <dbReference type="ARBA" id="ARBA00022989"/>
    </source>
</evidence>
<dbReference type="PANTHER" id="PTHR30193">
    <property type="entry name" value="ABC TRANSPORTER PERMEASE PROTEIN"/>
    <property type="match status" value="1"/>
</dbReference>
<dbReference type="Proteomes" id="UP000522688">
    <property type="component" value="Unassembled WGS sequence"/>
</dbReference>
<evidence type="ECO:0000256" key="7">
    <source>
        <dbReference type="RuleBase" id="RU363032"/>
    </source>
</evidence>
<dbReference type="Pfam" id="PF00528">
    <property type="entry name" value="BPD_transp_1"/>
    <property type="match status" value="1"/>
</dbReference>
<keyword evidence="3" id="KW-1003">Cell membrane</keyword>
<dbReference type="PROSITE" id="PS50928">
    <property type="entry name" value="ABC_TM1"/>
    <property type="match status" value="1"/>
</dbReference>
<feature type="transmembrane region" description="Helical" evidence="7">
    <location>
        <begin position="186"/>
        <end position="210"/>
    </location>
</feature>
<dbReference type="RefSeq" id="WP_146856135.1">
    <property type="nucleotide sequence ID" value="NZ_BAAAHR010000008.1"/>
</dbReference>
<protein>
    <submittedName>
        <fullName evidence="11">Multiple sugar transport system permease protein</fullName>
    </submittedName>
    <submittedName>
        <fullName evidence="10">Sugar ABC transporter permease</fullName>
    </submittedName>
</protein>
<feature type="compositionally biased region" description="Low complexity" evidence="8">
    <location>
        <begin position="8"/>
        <end position="30"/>
    </location>
</feature>
<evidence type="ECO:0000256" key="6">
    <source>
        <dbReference type="ARBA" id="ARBA00023136"/>
    </source>
</evidence>
<evidence type="ECO:0000256" key="1">
    <source>
        <dbReference type="ARBA" id="ARBA00004651"/>
    </source>
</evidence>
<evidence type="ECO:0000313" key="12">
    <source>
        <dbReference type="Proteomes" id="UP000321154"/>
    </source>
</evidence>
<comment type="similarity">
    <text evidence="7">Belongs to the binding-protein-dependent transport system permease family.</text>
</comment>
<feature type="transmembrane region" description="Helical" evidence="7">
    <location>
        <begin position="231"/>
        <end position="254"/>
    </location>
</feature>
<gene>
    <name evidence="11" type="ORF">FB463_001867</name>
    <name evidence="10" type="ORF">FFA01_22410</name>
</gene>
<dbReference type="InterPro" id="IPR035906">
    <property type="entry name" value="MetI-like_sf"/>
</dbReference>
<feature type="transmembrane region" description="Helical" evidence="7">
    <location>
        <begin position="41"/>
        <end position="62"/>
    </location>
</feature>
<dbReference type="PANTHER" id="PTHR30193:SF41">
    <property type="entry name" value="DIACETYLCHITOBIOSE UPTAKE SYSTEM PERMEASE PROTEIN NGCF"/>
    <property type="match status" value="1"/>
</dbReference>
<dbReference type="Gene3D" id="1.10.3720.10">
    <property type="entry name" value="MetI-like"/>
    <property type="match status" value="1"/>
</dbReference>
<evidence type="ECO:0000313" key="13">
    <source>
        <dbReference type="Proteomes" id="UP000522688"/>
    </source>
</evidence>
<dbReference type="InterPro" id="IPR051393">
    <property type="entry name" value="ABC_transporter_permease"/>
</dbReference>
<comment type="caution">
    <text evidence="11">The sequence shown here is derived from an EMBL/GenBank/DDBJ whole genome shotgun (WGS) entry which is preliminary data.</text>
</comment>
<accession>A0A7W3JIT2</accession>
<evidence type="ECO:0000259" key="9">
    <source>
        <dbReference type="PROSITE" id="PS50928"/>
    </source>
</evidence>
<name>A0A7W3JIT2_9MICO</name>
<dbReference type="OrthoDB" id="4319190at2"/>
<evidence type="ECO:0000256" key="2">
    <source>
        <dbReference type="ARBA" id="ARBA00022448"/>
    </source>
</evidence>
<keyword evidence="11" id="KW-0762">Sugar transport</keyword>
<feature type="domain" description="ABC transmembrane type-1" evidence="9">
    <location>
        <begin position="100"/>
        <end position="312"/>
    </location>
</feature>